<keyword evidence="6 8" id="KW-1133">Transmembrane helix</keyword>
<evidence type="ECO:0000256" key="5">
    <source>
        <dbReference type="ARBA" id="ARBA00022847"/>
    </source>
</evidence>
<feature type="transmembrane region" description="Helical" evidence="8">
    <location>
        <begin position="21"/>
        <end position="43"/>
    </location>
</feature>
<keyword evidence="7 8" id="KW-0472">Membrane</keyword>
<evidence type="ECO:0000256" key="8">
    <source>
        <dbReference type="SAM" id="Phobius"/>
    </source>
</evidence>
<keyword evidence="5" id="KW-0769">Symport</keyword>
<protein>
    <submittedName>
        <fullName evidence="9">Uncharacterized protein</fullName>
    </submittedName>
</protein>
<dbReference type="EnsemblMetazoa" id="ASTEI11756-RA">
    <property type="protein sequence ID" value="ASTEI11756-PA"/>
    <property type="gene ID" value="ASTEI11756"/>
</dbReference>
<reference evidence="10" key="1">
    <citation type="journal article" date="2014" name="Genome Biol.">
        <title>Genome analysis of a major urban malaria vector mosquito, Anopheles stephensi.</title>
        <authorList>
            <person name="Jiang X."/>
            <person name="Peery A."/>
            <person name="Hall A.B."/>
            <person name="Sharma A."/>
            <person name="Chen X.G."/>
            <person name="Waterhouse R.M."/>
            <person name="Komissarov A."/>
            <person name="Riehle M.M."/>
            <person name="Shouche Y."/>
            <person name="Sharakhova M.V."/>
            <person name="Lawson D."/>
            <person name="Pakpour N."/>
            <person name="Arensburger P."/>
            <person name="Davidson V.L."/>
            <person name="Eiglmeier K."/>
            <person name="Emrich S."/>
            <person name="George P."/>
            <person name="Kennedy R.C."/>
            <person name="Mane S.P."/>
            <person name="Maslen G."/>
            <person name="Oringanje C."/>
            <person name="Qi Y."/>
            <person name="Settlage R."/>
            <person name="Tojo M."/>
            <person name="Tubio J.M."/>
            <person name="Unger M.F."/>
            <person name="Wang B."/>
            <person name="Vernick K.D."/>
            <person name="Ribeiro J.M."/>
            <person name="James A.A."/>
            <person name="Michel K."/>
            <person name="Riehle M.A."/>
            <person name="Luckhart S."/>
            <person name="Sharakhov I.V."/>
            <person name="Tu Z."/>
        </authorList>
    </citation>
    <scope>NUCLEOTIDE SEQUENCE [LARGE SCALE GENOMIC DNA]</scope>
    <source>
        <strain evidence="10">Indian</strain>
    </source>
</reference>
<dbReference type="AlphaFoldDB" id="A0A182YTH0"/>
<dbReference type="Proteomes" id="UP000076408">
    <property type="component" value="Unassembled WGS sequence"/>
</dbReference>
<dbReference type="GO" id="GO:0015293">
    <property type="term" value="F:symporter activity"/>
    <property type="evidence" value="ECO:0007669"/>
    <property type="project" value="UniProtKB-KW"/>
</dbReference>
<organism evidence="9 10">
    <name type="scientific">Anopheles stephensi</name>
    <name type="common">Indo-Pakistan malaria mosquito</name>
    <dbReference type="NCBI Taxonomy" id="30069"/>
    <lineage>
        <taxon>Eukaryota</taxon>
        <taxon>Metazoa</taxon>
        <taxon>Ecdysozoa</taxon>
        <taxon>Arthropoda</taxon>
        <taxon>Hexapoda</taxon>
        <taxon>Insecta</taxon>
        <taxon>Pterygota</taxon>
        <taxon>Neoptera</taxon>
        <taxon>Endopterygota</taxon>
        <taxon>Diptera</taxon>
        <taxon>Nematocera</taxon>
        <taxon>Culicoidea</taxon>
        <taxon>Culicidae</taxon>
        <taxon>Anophelinae</taxon>
        <taxon>Anopheles</taxon>
    </lineage>
</organism>
<dbReference type="GO" id="GO:0016020">
    <property type="term" value="C:membrane"/>
    <property type="evidence" value="ECO:0007669"/>
    <property type="project" value="UniProtKB-SubCell"/>
</dbReference>
<evidence type="ECO:0000256" key="4">
    <source>
        <dbReference type="ARBA" id="ARBA00022692"/>
    </source>
</evidence>
<dbReference type="VEuPathDB" id="VectorBase:ASTEI11756"/>
<evidence type="ECO:0000313" key="10">
    <source>
        <dbReference type="Proteomes" id="UP000076408"/>
    </source>
</evidence>
<dbReference type="InterPro" id="IPR000175">
    <property type="entry name" value="Na/ntran_symport"/>
</dbReference>
<dbReference type="STRING" id="30069.A0A182YTH0"/>
<proteinExistence type="inferred from homology"/>
<dbReference type="PROSITE" id="PS50267">
    <property type="entry name" value="NA_NEUROTRAN_SYMP_3"/>
    <property type="match status" value="1"/>
</dbReference>
<evidence type="ECO:0000256" key="7">
    <source>
        <dbReference type="ARBA" id="ARBA00023136"/>
    </source>
</evidence>
<evidence type="ECO:0000256" key="1">
    <source>
        <dbReference type="ARBA" id="ARBA00004141"/>
    </source>
</evidence>
<comment type="subcellular location">
    <subcellularLocation>
        <location evidence="1">Membrane</location>
        <topology evidence="1">Multi-pass membrane protein</topology>
    </subcellularLocation>
</comment>
<keyword evidence="3" id="KW-0813">Transport</keyword>
<evidence type="ECO:0000256" key="6">
    <source>
        <dbReference type="ARBA" id="ARBA00022989"/>
    </source>
</evidence>
<dbReference type="OMA" id="GEDCQGN"/>
<reference evidence="9" key="2">
    <citation type="submission" date="2020-05" db="UniProtKB">
        <authorList>
            <consortium name="EnsemblMetazoa"/>
        </authorList>
    </citation>
    <scope>IDENTIFICATION</scope>
    <source>
        <strain evidence="9">Indian</strain>
    </source>
</reference>
<evidence type="ECO:0000256" key="2">
    <source>
        <dbReference type="ARBA" id="ARBA00006459"/>
    </source>
</evidence>
<comment type="similarity">
    <text evidence="2">Belongs to the sodium:neurotransmitter symporter (SNF) (TC 2.A.22) family.</text>
</comment>
<sequence>MIFSLLGYEEMLGEEYEYPEWSVAAGWALTLSSVLCIPTYMIYKFLRSPGNCKD</sequence>
<dbReference type="InterPro" id="IPR037272">
    <property type="entry name" value="SNS_sf"/>
</dbReference>
<evidence type="ECO:0000256" key="3">
    <source>
        <dbReference type="ARBA" id="ARBA00022448"/>
    </source>
</evidence>
<dbReference type="SUPFAM" id="SSF161070">
    <property type="entry name" value="SNF-like"/>
    <property type="match status" value="1"/>
</dbReference>
<keyword evidence="4 8" id="KW-0812">Transmembrane</keyword>
<dbReference type="Pfam" id="PF00209">
    <property type="entry name" value="SNF"/>
    <property type="match status" value="1"/>
</dbReference>
<accession>A0A182YTH0</accession>
<keyword evidence="10" id="KW-1185">Reference proteome</keyword>
<evidence type="ECO:0000313" key="9">
    <source>
        <dbReference type="EnsemblMetazoa" id="ASTEI11756-PA"/>
    </source>
</evidence>
<name>A0A182YTH0_ANOST</name>